<comment type="caution">
    <text evidence="1">The sequence shown here is derived from an EMBL/GenBank/DDBJ whole genome shotgun (WGS) entry which is preliminary data.</text>
</comment>
<sequence>MKIKINTSFRYLDLDKAYTARSQGISSGVSVLFLGSLRDPSAILLAKLHRLIVEVADYLLLTVDLQLMRGWVSGTPHRTVIMKRGAYCSKEPHFCTADASPESCMQDCRRRYGRSKYVRHAAPLGHLIGAINGAISCFGGGTPTGECRSGLAEKLRSPDTAATLICGAAVTRLVIPNVGSLLLETRDKESHLNYKNVNRTGTDIDANAPSPLREATLGGGHFGSTLVERILAINSKRLIAAINAPELSTVPPSLHNIKTSPYFIGTLALIINNRTIFAQIPDWNSVQHLLQFPDSERASLIAAPVHPRTSLMSLSPDPIFPTFNLQNLSIRSRLGRCLCRTPRSVEIWRSSSNRSWSILADAPGPGPESVEMSCRTLLECATAIGCSRENFEFLSHGLHSIQ</sequence>
<proteinExistence type="predicted"/>
<gene>
    <name evidence="1" type="ORF">GEV33_013502</name>
</gene>
<organism evidence="1 2">
    <name type="scientific">Tenebrio molitor</name>
    <name type="common">Yellow mealworm beetle</name>
    <dbReference type="NCBI Taxonomy" id="7067"/>
    <lineage>
        <taxon>Eukaryota</taxon>
        <taxon>Metazoa</taxon>
        <taxon>Ecdysozoa</taxon>
        <taxon>Arthropoda</taxon>
        <taxon>Hexapoda</taxon>
        <taxon>Insecta</taxon>
        <taxon>Pterygota</taxon>
        <taxon>Neoptera</taxon>
        <taxon>Endopterygota</taxon>
        <taxon>Coleoptera</taxon>
        <taxon>Polyphaga</taxon>
        <taxon>Cucujiformia</taxon>
        <taxon>Tenebrionidae</taxon>
        <taxon>Tenebrio</taxon>
    </lineage>
</organism>
<reference evidence="1" key="2">
    <citation type="submission" date="2021-08" db="EMBL/GenBank/DDBJ databases">
        <authorList>
            <person name="Eriksson T."/>
        </authorList>
    </citation>
    <scope>NUCLEOTIDE SEQUENCE</scope>
    <source>
        <strain evidence="1">Stoneville</strain>
        <tissue evidence="1">Whole head</tissue>
    </source>
</reference>
<reference evidence="1" key="1">
    <citation type="journal article" date="2020" name="J Insects Food Feed">
        <title>The yellow mealworm (Tenebrio molitor) genome: a resource for the emerging insects as food and feed industry.</title>
        <authorList>
            <person name="Eriksson T."/>
            <person name="Andere A."/>
            <person name="Kelstrup H."/>
            <person name="Emery V."/>
            <person name="Picard C."/>
        </authorList>
    </citation>
    <scope>NUCLEOTIDE SEQUENCE</scope>
    <source>
        <strain evidence="1">Stoneville</strain>
        <tissue evidence="1">Whole head</tissue>
    </source>
</reference>
<evidence type="ECO:0000313" key="2">
    <source>
        <dbReference type="Proteomes" id="UP000719412"/>
    </source>
</evidence>
<name>A0A8J6H7H5_TENMO</name>
<dbReference type="Proteomes" id="UP000719412">
    <property type="component" value="Unassembled WGS sequence"/>
</dbReference>
<accession>A0A8J6H7H5</accession>
<dbReference type="EMBL" id="JABDTM020028229">
    <property type="protein sequence ID" value="KAH0809291.1"/>
    <property type="molecule type" value="Genomic_DNA"/>
</dbReference>
<protein>
    <submittedName>
        <fullName evidence="1">Uncharacterized protein</fullName>
    </submittedName>
</protein>
<evidence type="ECO:0000313" key="1">
    <source>
        <dbReference type="EMBL" id="KAH0809291.1"/>
    </source>
</evidence>
<keyword evidence="2" id="KW-1185">Reference proteome</keyword>
<dbReference type="AlphaFoldDB" id="A0A8J6H7H5"/>